<evidence type="ECO:0000313" key="2">
    <source>
        <dbReference type="EMBL" id="KTC69780.1"/>
    </source>
</evidence>
<feature type="transmembrane region" description="Helical" evidence="1">
    <location>
        <begin position="148"/>
        <end position="168"/>
    </location>
</feature>
<sequence>MLDREEDEVTLINKVTNEHPKGADKEFFEAVQTLKSVTLLLKGLYGQMNEEREVITLASGQMAHSVKQFEQHLIQFESFEKTCKQSVIERIKTELKQNIRESAQTIAQEVTHLAYEPINHSINSLCQLSKELTEHRAQLKSSRRWSTALFLSAALLGGVVSGFTLHYLTAPSKEIKVKLAAGEALMRSWNKLTKAEQEKIFPSKS</sequence>
<evidence type="ECO:0000256" key="1">
    <source>
        <dbReference type="SAM" id="Phobius"/>
    </source>
</evidence>
<dbReference type="EMBL" id="LNXU01000043">
    <property type="protein sequence ID" value="KTC69780.1"/>
    <property type="molecule type" value="Genomic_DNA"/>
</dbReference>
<protein>
    <submittedName>
        <fullName evidence="2">Uncharacterized protein</fullName>
    </submittedName>
</protein>
<name>A0A0W0RFB0_LEGBO</name>
<keyword evidence="1" id="KW-0472">Membrane</keyword>
<dbReference type="PATRIC" id="fig|447.4.peg.3248"/>
<organism evidence="2 3">
    <name type="scientific">Legionella bozemanae</name>
    <name type="common">Fluoribacter bozemanae</name>
    <dbReference type="NCBI Taxonomy" id="447"/>
    <lineage>
        <taxon>Bacteria</taxon>
        <taxon>Pseudomonadati</taxon>
        <taxon>Pseudomonadota</taxon>
        <taxon>Gammaproteobacteria</taxon>
        <taxon>Legionellales</taxon>
        <taxon>Legionellaceae</taxon>
        <taxon>Legionella</taxon>
    </lineage>
</organism>
<dbReference type="Proteomes" id="UP000054695">
    <property type="component" value="Unassembled WGS sequence"/>
</dbReference>
<comment type="caution">
    <text evidence="2">The sequence shown here is derived from an EMBL/GenBank/DDBJ whole genome shotgun (WGS) entry which is preliminary data.</text>
</comment>
<dbReference type="AlphaFoldDB" id="A0A0W0RFB0"/>
<keyword evidence="1" id="KW-1133">Transmembrane helix</keyword>
<proteinExistence type="predicted"/>
<keyword evidence="1" id="KW-0812">Transmembrane</keyword>
<gene>
    <name evidence="2" type="ORF">Lboz_3045</name>
</gene>
<keyword evidence="3" id="KW-1185">Reference proteome</keyword>
<evidence type="ECO:0000313" key="3">
    <source>
        <dbReference type="Proteomes" id="UP000054695"/>
    </source>
</evidence>
<reference evidence="2 3" key="1">
    <citation type="submission" date="2015-11" db="EMBL/GenBank/DDBJ databases">
        <title>Genomic analysis of 38 Legionella species identifies large and diverse effector repertoires.</title>
        <authorList>
            <person name="Burstein D."/>
            <person name="Amaro F."/>
            <person name="Zusman T."/>
            <person name="Lifshitz Z."/>
            <person name="Cohen O."/>
            <person name="Gilbert J.A."/>
            <person name="Pupko T."/>
            <person name="Shuman H.A."/>
            <person name="Segal G."/>
        </authorList>
    </citation>
    <scope>NUCLEOTIDE SEQUENCE [LARGE SCALE GENOMIC DNA]</scope>
    <source>
        <strain evidence="2 3">WIGA</strain>
    </source>
</reference>
<accession>A0A0W0RFB0</accession>
<dbReference type="RefSeq" id="WP_058460610.1">
    <property type="nucleotide sequence ID" value="NZ_CAAAIY010000033.1"/>
</dbReference>
<dbReference type="OrthoDB" id="5649864at2"/>